<evidence type="ECO:0008006" key="4">
    <source>
        <dbReference type="Google" id="ProtNLM"/>
    </source>
</evidence>
<proteinExistence type="predicted"/>
<dbReference type="AlphaFoldDB" id="A0A9P9DIM5"/>
<reference evidence="2" key="1">
    <citation type="journal article" date="2021" name="Nat. Commun.">
        <title>Genetic determinants of endophytism in the Arabidopsis root mycobiome.</title>
        <authorList>
            <person name="Mesny F."/>
            <person name="Miyauchi S."/>
            <person name="Thiergart T."/>
            <person name="Pickel B."/>
            <person name="Atanasova L."/>
            <person name="Karlsson M."/>
            <person name="Huettel B."/>
            <person name="Barry K.W."/>
            <person name="Haridas S."/>
            <person name="Chen C."/>
            <person name="Bauer D."/>
            <person name="Andreopoulos W."/>
            <person name="Pangilinan J."/>
            <person name="LaButti K."/>
            <person name="Riley R."/>
            <person name="Lipzen A."/>
            <person name="Clum A."/>
            <person name="Drula E."/>
            <person name="Henrissat B."/>
            <person name="Kohler A."/>
            <person name="Grigoriev I.V."/>
            <person name="Martin F.M."/>
            <person name="Hacquard S."/>
        </authorList>
    </citation>
    <scope>NUCLEOTIDE SEQUENCE</scope>
    <source>
        <strain evidence="2">MPI-CAGE-AT-0147</strain>
    </source>
</reference>
<keyword evidence="1" id="KW-0732">Signal</keyword>
<dbReference type="EMBL" id="JAGMUV010000024">
    <property type="protein sequence ID" value="KAH7121335.1"/>
    <property type="molecule type" value="Genomic_DNA"/>
</dbReference>
<dbReference type="Proteomes" id="UP000738349">
    <property type="component" value="Unassembled WGS sequence"/>
</dbReference>
<accession>A0A9P9DIM5</accession>
<feature type="chain" id="PRO_5040232086" description="Secreted protein" evidence="1">
    <location>
        <begin position="22"/>
        <end position="117"/>
    </location>
</feature>
<keyword evidence="3" id="KW-1185">Reference proteome</keyword>
<sequence>MDTCWWVFLPCLFFTPHVVLLQCGDLGFVLQVRGCCLLTPMRKSPKVVVWRLRCRLGSGLTLQLRAHSAGARLRQLDDVFGGETWLPEIELDATCALPRGLERREEQGYGLGCLGWW</sequence>
<protein>
    <recommendedName>
        <fullName evidence="4">Secreted protein</fullName>
    </recommendedName>
</protein>
<evidence type="ECO:0000313" key="2">
    <source>
        <dbReference type="EMBL" id="KAH7121335.1"/>
    </source>
</evidence>
<evidence type="ECO:0000313" key="3">
    <source>
        <dbReference type="Proteomes" id="UP000738349"/>
    </source>
</evidence>
<gene>
    <name evidence="2" type="ORF">EDB81DRAFT_813775</name>
</gene>
<feature type="signal peptide" evidence="1">
    <location>
        <begin position="1"/>
        <end position="21"/>
    </location>
</feature>
<name>A0A9P9DIM5_9HYPO</name>
<evidence type="ECO:0000256" key="1">
    <source>
        <dbReference type="SAM" id="SignalP"/>
    </source>
</evidence>
<organism evidence="2 3">
    <name type="scientific">Dactylonectria macrodidyma</name>
    <dbReference type="NCBI Taxonomy" id="307937"/>
    <lineage>
        <taxon>Eukaryota</taxon>
        <taxon>Fungi</taxon>
        <taxon>Dikarya</taxon>
        <taxon>Ascomycota</taxon>
        <taxon>Pezizomycotina</taxon>
        <taxon>Sordariomycetes</taxon>
        <taxon>Hypocreomycetidae</taxon>
        <taxon>Hypocreales</taxon>
        <taxon>Nectriaceae</taxon>
        <taxon>Dactylonectria</taxon>
    </lineage>
</organism>
<comment type="caution">
    <text evidence="2">The sequence shown here is derived from an EMBL/GenBank/DDBJ whole genome shotgun (WGS) entry which is preliminary data.</text>
</comment>